<name>A0A8T0IR57_CERPU</name>
<dbReference type="Gene3D" id="3.90.70.10">
    <property type="entry name" value="Cysteine proteinases"/>
    <property type="match status" value="1"/>
</dbReference>
<comment type="caution">
    <text evidence="5">The sequence shown here is derived from an EMBL/GenBank/DDBJ whole genome shotgun (WGS) entry which is preliminary data.</text>
</comment>
<keyword evidence="6" id="KW-1185">Reference proteome</keyword>
<dbReference type="InterPro" id="IPR028889">
    <property type="entry name" value="USP"/>
</dbReference>
<dbReference type="SUPFAM" id="SSF54001">
    <property type="entry name" value="Cysteine proteinases"/>
    <property type="match status" value="1"/>
</dbReference>
<keyword evidence="2" id="KW-0833">Ubl conjugation pathway</keyword>
<comment type="catalytic activity">
    <reaction evidence="2">
        <text>Thiol-dependent hydrolysis of ester, thioester, amide, peptide and isopeptide bonds formed by the C-terminal Gly of ubiquitin (a 76-residue protein attached to proteins as an intracellular targeting signal).</text>
        <dbReference type="EC" id="3.4.19.12"/>
    </reaction>
</comment>
<feature type="region of interest" description="Disordered" evidence="3">
    <location>
        <begin position="1"/>
        <end position="33"/>
    </location>
</feature>
<reference evidence="5" key="1">
    <citation type="submission" date="2020-06" db="EMBL/GenBank/DDBJ databases">
        <title>WGS assembly of Ceratodon purpureus strain R40.</title>
        <authorList>
            <person name="Carey S.B."/>
            <person name="Jenkins J."/>
            <person name="Shu S."/>
            <person name="Lovell J.T."/>
            <person name="Sreedasyam A."/>
            <person name="Maumus F."/>
            <person name="Tiley G.P."/>
            <person name="Fernandez-Pozo N."/>
            <person name="Barry K."/>
            <person name="Chen C."/>
            <person name="Wang M."/>
            <person name="Lipzen A."/>
            <person name="Daum C."/>
            <person name="Saski C.A."/>
            <person name="Payton A.C."/>
            <person name="Mcbreen J.C."/>
            <person name="Conrad R.E."/>
            <person name="Kollar L.M."/>
            <person name="Olsson S."/>
            <person name="Huttunen S."/>
            <person name="Landis J.B."/>
            <person name="Wickett N.J."/>
            <person name="Johnson M.G."/>
            <person name="Rensing S.A."/>
            <person name="Grimwood J."/>
            <person name="Schmutz J."/>
            <person name="Mcdaniel S.F."/>
        </authorList>
    </citation>
    <scope>NUCLEOTIDE SEQUENCE</scope>
    <source>
        <strain evidence="5">R40</strain>
    </source>
</reference>
<dbReference type="Pfam" id="PF00443">
    <property type="entry name" value="UCH"/>
    <property type="match status" value="1"/>
</dbReference>
<evidence type="ECO:0000313" key="5">
    <source>
        <dbReference type="EMBL" id="KAG0584863.1"/>
    </source>
</evidence>
<dbReference type="PANTHER" id="PTHR24006:SF827">
    <property type="entry name" value="UBIQUITIN CARBOXYL-TERMINAL HYDROLASE 34"/>
    <property type="match status" value="1"/>
</dbReference>
<evidence type="ECO:0000259" key="4">
    <source>
        <dbReference type="PROSITE" id="PS50235"/>
    </source>
</evidence>
<gene>
    <name evidence="5" type="ORF">KC19_3G240400</name>
</gene>
<dbReference type="InterPro" id="IPR001394">
    <property type="entry name" value="Peptidase_C19_UCH"/>
</dbReference>
<dbReference type="PANTHER" id="PTHR24006">
    <property type="entry name" value="UBIQUITIN CARBOXYL-TERMINAL HYDROLASE"/>
    <property type="match status" value="1"/>
</dbReference>
<feature type="domain" description="USP" evidence="4">
    <location>
        <begin position="289"/>
        <end position="674"/>
    </location>
</feature>
<evidence type="ECO:0000256" key="2">
    <source>
        <dbReference type="RuleBase" id="RU366025"/>
    </source>
</evidence>
<dbReference type="AlphaFoldDB" id="A0A8T0IR57"/>
<keyword evidence="2" id="KW-0645">Protease</keyword>
<evidence type="ECO:0000256" key="3">
    <source>
        <dbReference type="SAM" id="MobiDB-lite"/>
    </source>
</evidence>
<keyword evidence="2" id="KW-0788">Thiol protease</keyword>
<feature type="compositionally biased region" description="Polar residues" evidence="3">
    <location>
        <begin position="1"/>
        <end position="21"/>
    </location>
</feature>
<dbReference type="EC" id="3.4.19.12" evidence="2"/>
<organism evidence="5 6">
    <name type="scientific">Ceratodon purpureus</name>
    <name type="common">Fire moss</name>
    <name type="synonym">Dicranum purpureum</name>
    <dbReference type="NCBI Taxonomy" id="3225"/>
    <lineage>
        <taxon>Eukaryota</taxon>
        <taxon>Viridiplantae</taxon>
        <taxon>Streptophyta</taxon>
        <taxon>Embryophyta</taxon>
        <taxon>Bryophyta</taxon>
        <taxon>Bryophytina</taxon>
        <taxon>Bryopsida</taxon>
        <taxon>Dicranidae</taxon>
        <taxon>Pseudoditrichales</taxon>
        <taxon>Ditrichaceae</taxon>
        <taxon>Ceratodon</taxon>
    </lineage>
</organism>
<dbReference type="GO" id="GO:0005634">
    <property type="term" value="C:nucleus"/>
    <property type="evidence" value="ECO:0007669"/>
    <property type="project" value="TreeGrafter"/>
</dbReference>
<dbReference type="GO" id="GO:0006508">
    <property type="term" value="P:proteolysis"/>
    <property type="evidence" value="ECO:0007669"/>
    <property type="project" value="UniProtKB-KW"/>
</dbReference>
<dbReference type="EMBL" id="CM026423">
    <property type="protein sequence ID" value="KAG0584863.1"/>
    <property type="molecule type" value="Genomic_DNA"/>
</dbReference>
<dbReference type="PROSITE" id="PS00972">
    <property type="entry name" value="USP_1"/>
    <property type="match status" value="1"/>
</dbReference>
<dbReference type="InterPro" id="IPR050164">
    <property type="entry name" value="Peptidase_C19"/>
</dbReference>
<protein>
    <recommendedName>
        <fullName evidence="2">Ubiquitin carboxyl-terminal hydrolase</fullName>
        <ecNumber evidence="2">3.4.19.12</ecNumber>
    </recommendedName>
</protein>
<accession>A0A8T0IR57</accession>
<sequence length="682" mass="76515">MSSVVNMQQRRTVASGRQNQDPNKHVAPKGEQVAKKMGVDVERNIQEVVSHKGNTTGRNRQMVLGHLERQAAEERNPTAMNKLLGGSAKTGGYPEIAHSVVAPYELIGNKLSISDIRKRRLDQEESRTLSPTPNGCVQEEPKSYRTDLTPGKTSLKVYTKKQKTGTTPPTPPLRSLGRRRVAVAPPSLPPTPASVSVPNSPELENDKVSSTELEVELVAELDSLQPVKRQLMSPSTAEESDPYGFASVRDSVENENALVLWKEPDSQDQGVENQGVSYCFIPQSPRKSHGLMNLGNTCYMNVIIQCLYNLNSFVSGMERFFGPLVKQIDLEDSELLISSDVETVHAALLKVFRDLKRAERYEVVNPSVLKHMFARHQESFWGCMQQDAHEFFSSLIDQVQEDVSSELRKQYSTEADRPKLEDVCPTTQNFSCSVRNNLTCAGCGNVSSVEETYRDFCLAFPEDERVDESQNCSLEFLLDRYFQETSMSRKCEKCGVEDTKAQAQFHKLPHVLVLQLKRLHMDRDVPCTKVAVPVKFTSVLDIGPWCSKDKQKFWSPELDDVKDSECHETTPTTHIPQNGGLNFGLPSCFEFESPEPNTTLKERSSSPDMSTSYRLHAVVNHLGFNASGGHFLVDVFDGEAGRWLRCDDSLVTDTSEESVFANVREAYMFFYVHESVAEEVLR</sequence>
<evidence type="ECO:0000313" key="6">
    <source>
        <dbReference type="Proteomes" id="UP000822688"/>
    </source>
</evidence>
<dbReference type="CDD" id="cd02257">
    <property type="entry name" value="Peptidase_C19"/>
    <property type="match status" value="1"/>
</dbReference>
<dbReference type="PROSITE" id="PS50235">
    <property type="entry name" value="USP_3"/>
    <property type="match status" value="1"/>
</dbReference>
<dbReference type="GO" id="GO:0016579">
    <property type="term" value="P:protein deubiquitination"/>
    <property type="evidence" value="ECO:0007669"/>
    <property type="project" value="InterPro"/>
</dbReference>
<feature type="region of interest" description="Disordered" evidence="3">
    <location>
        <begin position="120"/>
        <end position="205"/>
    </location>
</feature>
<comment type="function">
    <text evidence="2">Recognizes and hydrolyzes the peptide bond at the C-terminal Gly of ubiquitin. Involved in the processing of poly-ubiquitin precursors as well as that of ubiquitinated proteins.</text>
</comment>
<dbReference type="PROSITE" id="PS00973">
    <property type="entry name" value="USP_2"/>
    <property type="match status" value="1"/>
</dbReference>
<evidence type="ECO:0000256" key="1">
    <source>
        <dbReference type="ARBA" id="ARBA00009085"/>
    </source>
</evidence>
<dbReference type="Proteomes" id="UP000822688">
    <property type="component" value="Chromosome 3"/>
</dbReference>
<proteinExistence type="inferred from homology"/>
<dbReference type="InterPro" id="IPR038765">
    <property type="entry name" value="Papain-like_cys_pep_sf"/>
</dbReference>
<comment type="similarity">
    <text evidence="1 2">Belongs to the peptidase C19 family.</text>
</comment>
<dbReference type="GO" id="GO:0004843">
    <property type="term" value="F:cysteine-type deubiquitinase activity"/>
    <property type="evidence" value="ECO:0007669"/>
    <property type="project" value="UniProtKB-UniRule"/>
</dbReference>
<keyword evidence="2" id="KW-0378">Hydrolase</keyword>
<dbReference type="InterPro" id="IPR018200">
    <property type="entry name" value="USP_CS"/>
</dbReference>
<dbReference type="GO" id="GO:0005829">
    <property type="term" value="C:cytosol"/>
    <property type="evidence" value="ECO:0007669"/>
    <property type="project" value="TreeGrafter"/>
</dbReference>